<feature type="compositionally biased region" description="Low complexity" evidence="1">
    <location>
        <begin position="192"/>
        <end position="201"/>
    </location>
</feature>
<feature type="compositionally biased region" description="Low complexity" evidence="1">
    <location>
        <begin position="250"/>
        <end position="260"/>
    </location>
</feature>
<reference evidence="2" key="2">
    <citation type="submission" date="2023-05" db="EMBL/GenBank/DDBJ databases">
        <authorList>
            <consortium name="Lawrence Berkeley National Laboratory"/>
            <person name="Steindorff A."/>
            <person name="Hensen N."/>
            <person name="Bonometti L."/>
            <person name="Westerberg I."/>
            <person name="Brannstrom I.O."/>
            <person name="Guillou S."/>
            <person name="Cros-Aarteil S."/>
            <person name="Calhoun S."/>
            <person name="Haridas S."/>
            <person name="Kuo A."/>
            <person name="Mondo S."/>
            <person name="Pangilinan J."/>
            <person name="Riley R."/>
            <person name="Labutti K."/>
            <person name="Andreopoulos B."/>
            <person name="Lipzen A."/>
            <person name="Chen C."/>
            <person name="Yanf M."/>
            <person name="Daum C."/>
            <person name="Ng V."/>
            <person name="Clum A."/>
            <person name="Ohm R."/>
            <person name="Martin F."/>
            <person name="Silar P."/>
            <person name="Natvig D."/>
            <person name="Lalanne C."/>
            <person name="Gautier V."/>
            <person name="Ament-Velasquez S.L."/>
            <person name="Kruys A."/>
            <person name="Hutchinson M.I."/>
            <person name="Powell A.J."/>
            <person name="Barry K."/>
            <person name="Miller A.N."/>
            <person name="Grigoriev I.V."/>
            <person name="Debuchy R."/>
            <person name="Gladieux P."/>
            <person name="Thoren M.H."/>
            <person name="Johannesson H."/>
        </authorList>
    </citation>
    <scope>NUCLEOTIDE SEQUENCE</scope>
    <source>
        <strain evidence="2">CBS 757.83</strain>
    </source>
</reference>
<evidence type="ECO:0000256" key="1">
    <source>
        <dbReference type="SAM" id="MobiDB-lite"/>
    </source>
</evidence>
<feature type="compositionally biased region" description="Basic and acidic residues" evidence="1">
    <location>
        <begin position="24"/>
        <end position="40"/>
    </location>
</feature>
<comment type="caution">
    <text evidence="2">The sequence shown here is derived from an EMBL/GenBank/DDBJ whole genome shotgun (WGS) entry which is preliminary data.</text>
</comment>
<dbReference type="AlphaFoldDB" id="A0AAN6T3Y5"/>
<evidence type="ECO:0000313" key="2">
    <source>
        <dbReference type="EMBL" id="KAK4103167.1"/>
    </source>
</evidence>
<feature type="region of interest" description="Disordered" evidence="1">
    <location>
        <begin position="19"/>
        <end position="301"/>
    </location>
</feature>
<accession>A0AAN6T3Y5</accession>
<feature type="compositionally biased region" description="Basic and acidic residues" evidence="1">
    <location>
        <begin position="115"/>
        <end position="125"/>
    </location>
</feature>
<keyword evidence="3" id="KW-1185">Reference proteome</keyword>
<feature type="compositionally biased region" description="Basic and acidic residues" evidence="1">
    <location>
        <begin position="218"/>
        <end position="227"/>
    </location>
</feature>
<dbReference type="EMBL" id="MU863629">
    <property type="protein sequence ID" value="KAK4103167.1"/>
    <property type="molecule type" value="Genomic_DNA"/>
</dbReference>
<evidence type="ECO:0000313" key="3">
    <source>
        <dbReference type="Proteomes" id="UP001305647"/>
    </source>
</evidence>
<feature type="compositionally biased region" description="Polar residues" evidence="1">
    <location>
        <begin position="93"/>
        <end position="108"/>
    </location>
</feature>
<name>A0AAN6T3Y5_9PEZI</name>
<gene>
    <name evidence="2" type="ORF">N658DRAFT_484776</name>
</gene>
<protein>
    <submittedName>
        <fullName evidence="2">Uncharacterized protein</fullName>
    </submittedName>
</protein>
<organism evidence="2 3">
    <name type="scientific">Parathielavia hyrcaniae</name>
    <dbReference type="NCBI Taxonomy" id="113614"/>
    <lineage>
        <taxon>Eukaryota</taxon>
        <taxon>Fungi</taxon>
        <taxon>Dikarya</taxon>
        <taxon>Ascomycota</taxon>
        <taxon>Pezizomycotina</taxon>
        <taxon>Sordariomycetes</taxon>
        <taxon>Sordariomycetidae</taxon>
        <taxon>Sordariales</taxon>
        <taxon>Chaetomiaceae</taxon>
        <taxon>Parathielavia</taxon>
    </lineage>
</organism>
<proteinExistence type="predicted"/>
<dbReference type="Proteomes" id="UP001305647">
    <property type="component" value="Unassembled WGS sequence"/>
</dbReference>
<sequence length="350" mass="39379">MTACGTACARTLNDNFKRHQRELKRKDKELEKRKKERLERAQAVAREYRKHKQKEEEALRRQKEEREQKQRAEREKERNGRRRQGAQAKLSMPSASGTNRSGSSISRSNARHVGRRQEGTLDDPRGSPPVQTVAAQKKPMPQHQQRPSMPANAELRPPVPPKDPRRPVPAKNNWQPQHPNLAPAPLALQTKPPGRAARAPAQQPPPPPSGPLNGVRRNFLELDDRLAGPKRTTPNRKPVPASNTAPPPRAAQQPPQQQQQVGGGRTPGYRPNPMFANNKKADAKKPAEVSAAKPENKKKNPWFKRLIAPSSEAVNLVEWVSEDAARVERGLVERPKSLRMGIVKYVKRNE</sequence>
<feature type="compositionally biased region" description="Basic and acidic residues" evidence="1">
    <location>
        <begin position="53"/>
        <end position="78"/>
    </location>
</feature>
<reference evidence="2" key="1">
    <citation type="journal article" date="2023" name="Mol. Phylogenet. Evol.">
        <title>Genome-scale phylogeny and comparative genomics of the fungal order Sordariales.</title>
        <authorList>
            <person name="Hensen N."/>
            <person name="Bonometti L."/>
            <person name="Westerberg I."/>
            <person name="Brannstrom I.O."/>
            <person name="Guillou S."/>
            <person name="Cros-Aarteil S."/>
            <person name="Calhoun S."/>
            <person name="Haridas S."/>
            <person name="Kuo A."/>
            <person name="Mondo S."/>
            <person name="Pangilinan J."/>
            <person name="Riley R."/>
            <person name="LaButti K."/>
            <person name="Andreopoulos B."/>
            <person name="Lipzen A."/>
            <person name="Chen C."/>
            <person name="Yan M."/>
            <person name="Daum C."/>
            <person name="Ng V."/>
            <person name="Clum A."/>
            <person name="Steindorff A."/>
            <person name="Ohm R.A."/>
            <person name="Martin F."/>
            <person name="Silar P."/>
            <person name="Natvig D.O."/>
            <person name="Lalanne C."/>
            <person name="Gautier V."/>
            <person name="Ament-Velasquez S.L."/>
            <person name="Kruys A."/>
            <person name="Hutchinson M.I."/>
            <person name="Powell A.J."/>
            <person name="Barry K."/>
            <person name="Miller A.N."/>
            <person name="Grigoriev I.V."/>
            <person name="Debuchy R."/>
            <person name="Gladieux P."/>
            <person name="Hiltunen Thoren M."/>
            <person name="Johannesson H."/>
        </authorList>
    </citation>
    <scope>NUCLEOTIDE SEQUENCE</scope>
    <source>
        <strain evidence="2">CBS 757.83</strain>
    </source>
</reference>